<keyword evidence="11" id="KW-1185">Reference proteome</keyword>
<protein>
    <recommendedName>
        <fullName evidence="8">EamA domain-containing protein</fullName>
    </recommendedName>
</protein>
<dbReference type="EMBL" id="JBGBPQ010000002">
    <property type="protein sequence ID" value="KAL1528644.1"/>
    <property type="molecule type" value="Genomic_DNA"/>
</dbReference>
<feature type="region of interest" description="Disordered" evidence="6">
    <location>
        <begin position="403"/>
        <end position="488"/>
    </location>
</feature>
<feature type="transmembrane region" description="Helical" evidence="7">
    <location>
        <begin position="43"/>
        <end position="65"/>
    </location>
</feature>
<dbReference type="InterPro" id="IPR051258">
    <property type="entry name" value="Diverse_Substrate_Transporter"/>
</dbReference>
<feature type="transmembrane region" description="Helical" evidence="7">
    <location>
        <begin position="100"/>
        <end position="122"/>
    </location>
</feature>
<feature type="domain" description="EamA" evidence="8">
    <location>
        <begin position="15"/>
        <end position="168"/>
    </location>
</feature>
<name>A0AB34K382_PRYPA</name>
<feature type="transmembrane region" description="Helical" evidence="7">
    <location>
        <begin position="306"/>
        <end position="326"/>
    </location>
</feature>
<feature type="transmembrane region" description="Helical" evidence="7">
    <location>
        <begin position="338"/>
        <end position="357"/>
    </location>
</feature>
<feature type="transmembrane region" description="Helical" evidence="7">
    <location>
        <begin position="184"/>
        <end position="204"/>
    </location>
</feature>
<dbReference type="InterPro" id="IPR037185">
    <property type="entry name" value="EmrE-like"/>
</dbReference>
<gene>
    <name evidence="9" type="ORF">AB1Y20_009982</name>
    <name evidence="10" type="ORF">AB1Y20_010017</name>
</gene>
<evidence type="ECO:0000256" key="6">
    <source>
        <dbReference type="SAM" id="MobiDB-lite"/>
    </source>
</evidence>
<dbReference type="Pfam" id="PF00892">
    <property type="entry name" value="EamA"/>
    <property type="match status" value="1"/>
</dbReference>
<dbReference type="SUPFAM" id="SSF103481">
    <property type="entry name" value="Multidrug resistance efflux transporter EmrE"/>
    <property type="match status" value="1"/>
</dbReference>
<dbReference type="PANTHER" id="PTHR42920">
    <property type="entry name" value="OS03G0707200 PROTEIN-RELATED"/>
    <property type="match status" value="1"/>
</dbReference>
<sequence>MPSAFCRANAAQALVNTLFGSSTVVSAIGLSADTVHPLLFGTLRAFVTSVLLLSCHAVSSAYTAWRTRGEPPLPRSATDDDDVPFQPVLRTLVTTDAARFFLMVLFLHTGNSFNLIGVQLAGAVTASLWQPSQPIFTMLAAAMLGTERVSMARVVGILLTVCGCMIMIAGSATSARASHNSRGALLGNVCLLINCLSTPLYIITSKPLVQRGYPPLLLAGACFCVNTCFFAGAFFVTRLIAATNPSGAAQFMCGTSETTHCVWAAPPAFGLLPRRAMLAVLYSAVFATALPQRLQLYANRFLRASLLSAYYALQPVATLVINYIIILSTPAPHFGLHGAHAADLGGLGVIVGLLIVVREEMLAHPAGDQEASCGPFKTEMHSLLSIPPVDVTPDVAELSDVEMSSVARRRGDKAEHMSINYDSGEDSAARRRSPLSVVHEEGAENGFGTSAHSNSDGGSSHDSYAREELKATSPHGPSEENRRAKSIP</sequence>
<evidence type="ECO:0000256" key="5">
    <source>
        <dbReference type="ARBA" id="ARBA00023136"/>
    </source>
</evidence>
<evidence type="ECO:0000313" key="11">
    <source>
        <dbReference type="Proteomes" id="UP001515480"/>
    </source>
</evidence>
<dbReference type="PANTHER" id="PTHR42920:SF5">
    <property type="entry name" value="EAMA DOMAIN-CONTAINING PROTEIN"/>
    <property type="match status" value="1"/>
</dbReference>
<keyword evidence="3 7" id="KW-0812">Transmembrane</keyword>
<dbReference type="AlphaFoldDB" id="A0AB34K382"/>
<dbReference type="Proteomes" id="UP001515480">
    <property type="component" value="Unassembled WGS sequence"/>
</dbReference>
<evidence type="ECO:0000256" key="7">
    <source>
        <dbReference type="SAM" id="Phobius"/>
    </source>
</evidence>
<reference evidence="10 11" key="1">
    <citation type="journal article" date="2024" name="Science">
        <title>Giant polyketide synthase enzymes in the biosynthesis of giant marine polyether toxins.</title>
        <authorList>
            <person name="Fallon T.R."/>
            <person name="Shende V.V."/>
            <person name="Wierzbicki I.H."/>
            <person name="Pendleton A.L."/>
            <person name="Watervoot N.F."/>
            <person name="Auber R.P."/>
            <person name="Gonzalez D.J."/>
            <person name="Wisecaver J.H."/>
            <person name="Moore B.S."/>
        </authorList>
    </citation>
    <scope>NUCLEOTIDE SEQUENCE [LARGE SCALE GENOMIC DNA]</scope>
    <source>
        <strain evidence="10 11">12B1</strain>
    </source>
</reference>
<organism evidence="10 11">
    <name type="scientific">Prymnesium parvum</name>
    <name type="common">Toxic golden alga</name>
    <dbReference type="NCBI Taxonomy" id="97485"/>
    <lineage>
        <taxon>Eukaryota</taxon>
        <taxon>Haptista</taxon>
        <taxon>Haptophyta</taxon>
        <taxon>Prymnesiophyceae</taxon>
        <taxon>Prymnesiales</taxon>
        <taxon>Prymnesiaceae</taxon>
        <taxon>Prymnesium</taxon>
    </lineage>
</organism>
<keyword evidence="5 7" id="KW-0472">Membrane</keyword>
<comment type="subcellular location">
    <subcellularLocation>
        <location evidence="1">Cell membrane</location>
        <topology evidence="1">Multi-pass membrane protein</topology>
    </subcellularLocation>
</comment>
<dbReference type="EMBL" id="JBGBPQ010000002">
    <property type="protein sequence ID" value="KAL1528681.1"/>
    <property type="molecule type" value="Genomic_DNA"/>
</dbReference>
<proteinExistence type="predicted"/>
<accession>A0AB34K382</accession>
<dbReference type="InterPro" id="IPR000620">
    <property type="entry name" value="EamA_dom"/>
</dbReference>
<keyword evidence="2" id="KW-1003">Cell membrane</keyword>
<evidence type="ECO:0000256" key="3">
    <source>
        <dbReference type="ARBA" id="ARBA00022692"/>
    </source>
</evidence>
<evidence type="ECO:0000256" key="1">
    <source>
        <dbReference type="ARBA" id="ARBA00004651"/>
    </source>
</evidence>
<evidence type="ECO:0000313" key="10">
    <source>
        <dbReference type="EMBL" id="KAL1528681.1"/>
    </source>
</evidence>
<feature type="transmembrane region" description="Helical" evidence="7">
    <location>
        <begin position="216"/>
        <end position="236"/>
    </location>
</feature>
<feature type="compositionally biased region" description="Basic and acidic residues" evidence="6">
    <location>
        <begin position="477"/>
        <end position="488"/>
    </location>
</feature>
<feature type="compositionally biased region" description="Low complexity" evidence="6">
    <location>
        <begin position="450"/>
        <end position="462"/>
    </location>
</feature>
<dbReference type="GO" id="GO:0005886">
    <property type="term" value="C:plasma membrane"/>
    <property type="evidence" value="ECO:0007669"/>
    <property type="project" value="UniProtKB-SubCell"/>
</dbReference>
<evidence type="ECO:0000256" key="4">
    <source>
        <dbReference type="ARBA" id="ARBA00022989"/>
    </source>
</evidence>
<evidence type="ECO:0000256" key="2">
    <source>
        <dbReference type="ARBA" id="ARBA00022475"/>
    </source>
</evidence>
<comment type="caution">
    <text evidence="10">The sequence shown here is derived from an EMBL/GenBank/DDBJ whole genome shotgun (WGS) entry which is preliminary data.</text>
</comment>
<feature type="transmembrane region" description="Helical" evidence="7">
    <location>
        <begin position="152"/>
        <end position="172"/>
    </location>
</feature>
<evidence type="ECO:0000313" key="9">
    <source>
        <dbReference type="EMBL" id="KAL1528644.1"/>
    </source>
</evidence>
<keyword evidence="4 7" id="KW-1133">Transmembrane helix</keyword>
<evidence type="ECO:0000259" key="8">
    <source>
        <dbReference type="Pfam" id="PF00892"/>
    </source>
</evidence>